<keyword evidence="3" id="KW-1185">Reference proteome</keyword>
<proteinExistence type="predicted"/>
<dbReference type="PROSITE" id="PS51257">
    <property type="entry name" value="PROKAR_LIPOPROTEIN"/>
    <property type="match status" value="1"/>
</dbReference>
<accession>A0ABT6TT50</accession>
<dbReference type="InterPro" id="IPR050490">
    <property type="entry name" value="Bact_solute-bd_prot1"/>
</dbReference>
<dbReference type="PANTHER" id="PTHR43649">
    <property type="entry name" value="ARABINOSE-BINDING PROTEIN-RELATED"/>
    <property type="match status" value="1"/>
</dbReference>
<evidence type="ECO:0000256" key="1">
    <source>
        <dbReference type="ARBA" id="ARBA00022729"/>
    </source>
</evidence>
<protein>
    <submittedName>
        <fullName evidence="2">Extracellular solute-binding protein</fullName>
    </submittedName>
</protein>
<dbReference type="PANTHER" id="PTHR43649:SF33">
    <property type="entry name" value="POLYGALACTURONAN_RHAMNOGALACTURONAN-BINDING PROTEIN YTCQ"/>
    <property type="match status" value="1"/>
</dbReference>
<evidence type="ECO:0000313" key="3">
    <source>
        <dbReference type="Proteomes" id="UP001161691"/>
    </source>
</evidence>
<dbReference type="RefSeq" id="WP_282911644.1">
    <property type="nucleotide sequence ID" value="NZ_JAGRPV010000001.1"/>
</dbReference>
<evidence type="ECO:0000313" key="2">
    <source>
        <dbReference type="EMBL" id="MDI4648972.1"/>
    </source>
</evidence>
<dbReference type="EMBL" id="JAGRPV010000001">
    <property type="protein sequence ID" value="MDI4648972.1"/>
    <property type="molecule type" value="Genomic_DNA"/>
</dbReference>
<dbReference type="Proteomes" id="UP001161691">
    <property type="component" value="Unassembled WGS sequence"/>
</dbReference>
<gene>
    <name evidence="2" type="ORF">KB449_28805</name>
</gene>
<dbReference type="Gene3D" id="3.40.190.10">
    <property type="entry name" value="Periplasmic binding protein-like II"/>
    <property type="match status" value="2"/>
</dbReference>
<comment type="caution">
    <text evidence="2">The sequence shown here is derived from an EMBL/GenBank/DDBJ whole genome shotgun (WGS) entry which is preliminary data.</text>
</comment>
<sequence>MAGGARKGWRNTGILAALAAVTLAGCSDKEKTEAAAPASGASGTAKATATATAPQKAVKISIGMSDALNKYALASDDINKDKWVKKLGELTNTDLDIKLIPHADIKPKIALMFAGGNVPDVLHTIQGMYPVSTDMLGAVKGGVFLPLDDLLKQYAPDLLKAIPEEAWNEVRYDGKIYAIPEYLSIQSRRATFIRKDLLDATGLPVPKTVDEYLDVMRAMKKNGVEHPFAFREKFAYSDFIFGAYDVMPYSTMFEKIGDEVVPKFFKVEAMEKALQAYKTMYDEGLIAKDFASVDGNRWTNEINAGKSGIWNHNANLMTTWVNTTKAANPNAVVTMIPSPVGDDGKGGMMKYSFTGNLTYINSDVGEEKAAAILKLLNFMMTDEGDRFFNFGIEGDTYTLKDGNVDYKQPVTAEETYEEQFRSSILRMVEDTALNRTLLATTEPGRQVVELFDSVVTKEGREGISFLPELAASGKYSDAGLKFSDMPPIILNHMLKMIYGKEPISDWPKVLEEWRSKGGNEIIKEATERYNSKDGVKLGE</sequence>
<keyword evidence="1" id="KW-0732">Signal</keyword>
<organism evidence="2 3">
    <name type="scientific">Cohnella hashimotonis</name>
    <dbReference type="NCBI Taxonomy" id="2826895"/>
    <lineage>
        <taxon>Bacteria</taxon>
        <taxon>Bacillati</taxon>
        <taxon>Bacillota</taxon>
        <taxon>Bacilli</taxon>
        <taxon>Bacillales</taxon>
        <taxon>Paenibacillaceae</taxon>
        <taxon>Cohnella</taxon>
    </lineage>
</organism>
<name>A0ABT6TT50_9BACL</name>
<dbReference type="SUPFAM" id="SSF53850">
    <property type="entry name" value="Periplasmic binding protein-like II"/>
    <property type="match status" value="1"/>
</dbReference>
<reference evidence="2" key="1">
    <citation type="submission" date="2023-04" db="EMBL/GenBank/DDBJ databases">
        <title>Comparative genomic analysis of Cohnella hashimotonis sp. nov., isolated from the International Space Station.</title>
        <authorList>
            <person name="Venkateswaran K."/>
            <person name="Simpson A."/>
        </authorList>
    </citation>
    <scope>NUCLEOTIDE SEQUENCE</scope>
    <source>
        <strain evidence="2">F6_2S_P_1</strain>
    </source>
</reference>